<keyword evidence="4" id="KW-1185">Reference proteome</keyword>
<sequence length="86" mass="9515">RGARCYAAIASNIWNTFEKSGKNLLRDDGLKFLLIGCEEGNVAVTTVNNMLLCLVAMPEVDLGIMKAKIDALTRHLEKHFQVAEHS</sequence>
<dbReference type="GO" id="GO:0032008">
    <property type="term" value="P:positive regulation of TOR signaling"/>
    <property type="evidence" value="ECO:0007669"/>
    <property type="project" value="InterPro"/>
</dbReference>
<dbReference type="InterPro" id="IPR037587">
    <property type="entry name" value="LAMTOR2-like"/>
</dbReference>
<comment type="caution">
    <text evidence="3">The sequence shown here is derived from an EMBL/GenBank/DDBJ whole genome shotgun (WGS) entry which is preliminary data.</text>
</comment>
<dbReference type="InterPro" id="IPR004942">
    <property type="entry name" value="Roadblock/LAMTOR2_dom"/>
</dbReference>
<dbReference type="OrthoDB" id="271745at2759"/>
<evidence type="ECO:0000313" key="4">
    <source>
        <dbReference type="Proteomes" id="UP000789342"/>
    </source>
</evidence>
<gene>
    <name evidence="3" type="ORF">AMORRO_LOCUS8540</name>
</gene>
<dbReference type="SUPFAM" id="SSF103196">
    <property type="entry name" value="Roadblock/LC7 domain"/>
    <property type="match status" value="1"/>
</dbReference>
<feature type="non-terminal residue" evidence="3">
    <location>
        <position position="1"/>
    </location>
</feature>
<reference evidence="3" key="1">
    <citation type="submission" date="2021-06" db="EMBL/GenBank/DDBJ databases">
        <authorList>
            <person name="Kallberg Y."/>
            <person name="Tangrot J."/>
            <person name="Rosling A."/>
        </authorList>
    </citation>
    <scope>NUCLEOTIDE SEQUENCE</scope>
    <source>
        <strain evidence="3">CL551</strain>
    </source>
</reference>
<proteinExistence type="inferred from homology"/>
<dbReference type="Pfam" id="PF03259">
    <property type="entry name" value="Robl_LC7"/>
    <property type="match status" value="1"/>
</dbReference>
<evidence type="ECO:0000313" key="3">
    <source>
        <dbReference type="EMBL" id="CAG8618206.1"/>
    </source>
</evidence>
<dbReference type="EMBL" id="CAJVPV010007388">
    <property type="protein sequence ID" value="CAG8618206.1"/>
    <property type="molecule type" value="Genomic_DNA"/>
</dbReference>
<dbReference type="GO" id="GO:0005085">
    <property type="term" value="F:guanyl-nucleotide exchange factor activity"/>
    <property type="evidence" value="ECO:0007669"/>
    <property type="project" value="InterPro"/>
</dbReference>
<evidence type="ECO:0000256" key="1">
    <source>
        <dbReference type="ARBA" id="ARBA00007191"/>
    </source>
</evidence>
<evidence type="ECO:0000259" key="2">
    <source>
        <dbReference type="Pfam" id="PF03259"/>
    </source>
</evidence>
<name>A0A9N9CZX5_9GLOM</name>
<accession>A0A9N9CZX5</accession>
<protein>
    <submittedName>
        <fullName evidence="3">5068_t:CDS:1</fullName>
    </submittedName>
</protein>
<dbReference type="GO" id="GO:0060090">
    <property type="term" value="F:molecular adaptor activity"/>
    <property type="evidence" value="ECO:0007669"/>
    <property type="project" value="InterPro"/>
</dbReference>
<feature type="domain" description="Roadblock/LAMTOR2" evidence="2">
    <location>
        <begin position="4"/>
        <end position="56"/>
    </location>
</feature>
<comment type="similarity">
    <text evidence="1">Belongs to the GAMAD family.</text>
</comment>
<dbReference type="Gene3D" id="3.30.450.30">
    <property type="entry name" value="Dynein light chain 2a, cytoplasmic"/>
    <property type="match status" value="1"/>
</dbReference>
<dbReference type="Proteomes" id="UP000789342">
    <property type="component" value="Unassembled WGS sequence"/>
</dbReference>
<dbReference type="PANTHER" id="PTHR13323">
    <property type="entry name" value="LATE ENDOSOMAL/LYSOSOMAL MP1 INTERACTING PROTEIN"/>
    <property type="match status" value="1"/>
</dbReference>
<organism evidence="3 4">
    <name type="scientific">Acaulospora morrowiae</name>
    <dbReference type="NCBI Taxonomy" id="94023"/>
    <lineage>
        <taxon>Eukaryota</taxon>
        <taxon>Fungi</taxon>
        <taxon>Fungi incertae sedis</taxon>
        <taxon>Mucoromycota</taxon>
        <taxon>Glomeromycotina</taxon>
        <taxon>Glomeromycetes</taxon>
        <taxon>Diversisporales</taxon>
        <taxon>Acaulosporaceae</taxon>
        <taxon>Acaulospora</taxon>
    </lineage>
</organism>
<dbReference type="AlphaFoldDB" id="A0A9N9CZX5"/>